<evidence type="ECO:0000256" key="2">
    <source>
        <dbReference type="SAM" id="Phobius"/>
    </source>
</evidence>
<feature type="transmembrane region" description="Helical" evidence="2">
    <location>
        <begin position="39"/>
        <end position="63"/>
    </location>
</feature>
<organism evidence="3 4">
    <name type="scientific">Leptospira inadai serovar Lyme</name>
    <dbReference type="NCBI Taxonomy" id="293084"/>
    <lineage>
        <taxon>Bacteria</taxon>
        <taxon>Pseudomonadati</taxon>
        <taxon>Spirochaetota</taxon>
        <taxon>Spirochaetia</taxon>
        <taxon>Leptospirales</taxon>
        <taxon>Leptospiraceae</taxon>
        <taxon>Leptospira</taxon>
    </lineage>
</organism>
<dbReference type="Proteomes" id="UP000094669">
    <property type="component" value="Unassembled WGS sequence"/>
</dbReference>
<evidence type="ECO:0000313" key="3">
    <source>
        <dbReference type="EMBL" id="PNV76847.1"/>
    </source>
</evidence>
<protein>
    <submittedName>
        <fullName evidence="3">YIP1 family protein</fullName>
    </submittedName>
</protein>
<feature type="transmembrane region" description="Helical" evidence="2">
    <location>
        <begin position="173"/>
        <end position="191"/>
    </location>
</feature>
<comment type="caution">
    <text evidence="3">The sequence shown here is derived from an EMBL/GenBank/DDBJ whole genome shotgun (WGS) entry which is preliminary data.</text>
</comment>
<keyword evidence="2" id="KW-0812">Transmembrane</keyword>
<name>A0ABX4YPC8_9LEPT</name>
<keyword evidence="2" id="KW-0472">Membrane</keyword>
<keyword evidence="2" id="KW-1133">Transmembrane helix</keyword>
<accession>A0ABX4YPC8</accession>
<sequence>MKILKTYLEEAIALVRSPGRTFTEMTSDYGYRISIQRTFFFIFVSFLFSELFSVKSTLLFFFLGGSVIDFLFRSLVPSILWTVFYSSVYTILFLASGTGVFYMIAKYSSGLSDLLRITTYVSRLSFLTTLVAMLNAVFASGWFGVLSIILFFSYSAYLIMNTLYYGLKCERKIAVLGSLVVAVLSAVLFNFKGERISGEFSRPTRPKLLTPEEEREKTQEAREIIEKLERERKEKGLEK</sequence>
<evidence type="ECO:0000313" key="4">
    <source>
        <dbReference type="Proteomes" id="UP000094669"/>
    </source>
</evidence>
<keyword evidence="4" id="KW-1185">Reference proteome</keyword>
<reference evidence="3" key="1">
    <citation type="submission" date="2018-01" db="EMBL/GenBank/DDBJ databases">
        <title>Genomic characterization of Leptospira inadai serogroup Lyme isolated from captured rat in Brazil and comparative analysis with human reference strain.</title>
        <authorList>
            <person name="Moreno L.Z."/>
            <person name="Loureiro A.P."/>
            <person name="Miraglia F."/>
            <person name="Kremer F.S."/>
            <person name="Eslabao M.R."/>
            <person name="Dellagostin O.A."/>
            <person name="Lilenbaum W."/>
            <person name="Moreno A.M."/>
        </authorList>
    </citation>
    <scope>NUCLEOTIDE SEQUENCE [LARGE SCALE GENOMIC DNA]</scope>
    <source>
        <strain evidence="3">M34/99</strain>
    </source>
</reference>
<dbReference type="RefSeq" id="WP_010409561.1">
    <property type="nucleotide sequence ID" value="NZ_MCRM02000001.1"/>
</dbReference>
<feature type="region of interest" description="Disordered" evidence="1">
    <location>
        <begin position="200"/>
        <end position="222"/>
    </location>
</feature>
<dbReference type="EMBL" id="MCRM02000001">
    <property type="protein sequence ID" value="PNV76847.1"/>
    <property type="molecule type" value="Genomic_DNA"/>
</dbReference>
<feature type="transmembrane region" description="Helical" evidence="2">
    <location>
        <begin position="126"/>
        <end position="153"/>
    </location>
</feature>
<feature type="transmembrane region" description="Helical" evidence="2">
    <location>
        <begin position="83"/>
        <end position="105"/>
    </location>
</feature>
<proteinExistence type="predicted"/>
<feature type="compositionally biased region" description="Basic and acidic residues" evidence="1">
    <location>
        <begin position="210"/>
        <end position="222"/>
    </location>
</feature>
<evidence type="ECO:0000256" key="1">
    <source>
        <dbReference type="SAM" id="MobiDB-lite"/>
    </source>
</evidence>
<gene>
    <name evidence="3" type="ORF">BES34_000755</name>
</gene>